<reference evidence="4" key="1">
    <citation type="submission" date="2019-03" db="EMBL/GenBank/DDBJ databases">
        <authorList>
            <person name="Hao L."/>
        </authorList>
    </citation>
    <scope>NUCLEOTIDE SEQUENCE</scope>
</reference>
<proteinExistence type="inferred from homology"/>
<protein>
    <submittedName>
        <fullName evidence="4">Ubiquinone/menaquinone biosynthesis C-methyltransferase UbiE</fullName>
        <ecNumber evidence="4">2.1.1.163</ecNumber>
        <ecNumber evidence="4">2.1.1.201</ecNumber>
    </submittedName>
</protein>
<gene>
    <name evidence="4" type="primary">ubiE</name>
    <name evidence="4" type="ORF">SCFA_720007</name>
</gene>
<dbReference type="Pfam" id="PF01209">
    <property type="entry name" value="Ubie_methyltran"/>
    <property type="match status" value="1"/>
</dbReference>
<keyword evidence="1 4" id="KW-0489">Methyltransferase</keyword>
<dbReference type="EMBL" id="CAADRM010000139">
    <property type="protein sequence ID" value="VFU17836.1"/>
    <property type="molecule type" value="Genomic_DNA"/>
</dbReference>
<dbReference type="HAMAP" id="MF_01813">
    <property type="entry name" value="MenG_UbiE_methyltr"/>
    <property type="match status" value="1"/>
</dbReference>
<dbReference type="PANTHER" id="PTHR43591:SF24">
    <property type="entry name" value="2-METHOXY-6-POLYPRENYL-1,4-BENZOQUINOL METHYLASE, MITOCHONDRIAL"/>
    <property type="match status" value="1"/>
</dbReference>
<keyword evidence="2 4" id="KW-0808">Transferase</keyword>
<dbReference type="SUPFAM" id="SSF53335">
    <property type="entry name" value="S-adenosyl-L-methionine-dependent methyltransferases"/>
    <property type="match status" value="1"/>
</dbReference>
<sequence length="237" mass="26453">MSGDDITRWNSSMRRMFGGISRRYDLLNTLMTFGRDQAWRRYVIRAAMLPERGSLLDVGTGTGKIALEAKAQNPGLQVAALDLTPDMLRQARRSDAAGGIFWINGDALELPFAGGRFDAVVSGYLMRNVPDIYRAFQEQLRVVKPGGRVVCLDTSPPASRLLKPVIKIYFRFVIPLLGGLISGRWDAYRYLPRSTESFKTPEELAEIMADAGFVRIGCRRFMFGTMAVVWGTRPHGA</sequence>
<dbReference type="EC" id="2.1.1.201" evidence="4"/>
<accession>A0A485M3Z8</accession>
<dbReference type="AlphaFoldDB" id="A0A485M3Z8"/>
<dbReference type="GO" id="GO:0032259">
    <property type="term" value="P:methylation"/>
    <property type="evidence" value="ECO:0007669"/>
    <property type="project" value="UniProtKB-KW"/>
</dbReference>
<evidence type="ECO:0000256" key="1">
    <source>
        <dbReference type="ARBA" id="ARBA00022603"/>
    </source>
</evidence>
<dbReference type="GO" id="GO:0008425">
    <property type="term" value="F:2-methoxy-6-polyprenyl-1,4-benzoquinol methyltransferase activity"/>
    <property type="evidence" value="ECO:0007669"/>
    <property type="project" value="UniProtKB-EC"/>
</dbReference>
<dbReference type="CDD" id="cd02440">
    <property type="entry name" value="AdoMet_MTases"/>
    <property type="match status" value="1"/>
</dbReference>
<dbReference type="PROSITE" id="PS51608">
    <property type="entry name" value="SAM_MT_UBIE"/>
    <property type="match status" value="1"/>
</dbReference>
<dbReference type="InterPro" id="IPR004033">
    <property type="entry name" value="UbiE/COQ5_MeTrFase"/>
</dbReference>
<dbReference type="GO" id="GO:0043770">
    <property type="term" value="F:demethylmenaquinone methyltransferase activity"/>
    <property type="evidence" value="ECO:0007669"/>
    <property type="project" value="UniProtKB-EC"/>
</dbReference>
<keyword evidence="3" id="KW-0949">S-adenosyl-L-methionine</keyword>
<dbReference type="Gene3D" id="3.40.50.150">
    <property type="entry name" value="Vaccinia Virus protein VP39"/>
    <property type="match status" value="1"/>
</dbReference>
<dbReference type="PROSITE" id="PS01184">
    <property type="entry name" value="UBIE_2"/>
    <property type="match status" value="1"/>
</dbReference>
<evidence type="ECO:0000256" key="3">
    <source>
        <dbReference type="ARBA" id="ARBA00022691"/>
    </source>
</evidence>
<name>A0A485M3Z8_9ZZZZ</name>
<organism evidence="4">
    <name type="scientific">anaerobic digester metagenome</name>
    <dbReference type="NCBI Taxonomy" id="1263854"/>
    <lineage>
        <taxon>unclassified sequences</taxon>
        <taxon>metagenomes</taxon>
        <taxon>ecological metagenomes</taxon>
    </lineage>
</organism>
<dbReference type="NCBIfam" id="TIGR01934">
    <property type="entry name" value="MenG_MenH_UbiE"/>
    <property type="match status" value="1"/>
</dbReference>
<dbReference type="InterPro" id="IPR023576">
    <property type="entry name" value="UbiE/COQ5_MeTrFase_CS"/>
</dbReference>
<evidence type="ECO:0000313" key="4">
    <source>
        <dbReference type="EMBL" id="VFU17836.1"/>
    </source>
</evidence>
<keyword evidence="4" id="KW-0830">Ubiquinone</keyword>
<evidence type="ECO:0000256" key="2">
    <source>
        <dbReference type="ARBA" id="ARBA00022679"/>
    </source>
</evidence>
<dbReference type="InterPro" id="IPR029063">
    <property type="entry name" value="SAM-dependent_MTases_sf"/>
</dbReference>
<dbReference type="EC" id="2.1.1.163" evidence="4"/>
<dbReference type="PANTHER" id="PTHR43591">
    <property type="entry name" value="METHYLTRANSFERASE"/>
    <property type="match status" value="1"/>
</dbReference>